<dbReference type="GO" id="GO:0006071">
    <property type="term" value="P:glycerol metabolic process"/>
    <property type="evidence" value="ECO:0007669"/>
    <property type="project" value="InterPro"/>
</dbReference>
<dbReference type="InterPro" id="IPR006699">
    <property type="entry name" value="GlpP"/>
</dbReference>
<reference evidence="1" key="1">
    <citation type="journal article" date="2020" name="mSystems">
        <title>Genome- and Community-Level Interaction Insights into Carbon Utilization and Element Cycling Functions of Hydrothermarchaeota in Hydrothermal Sediment.</title>
        <authorList>
            <person name="Zhou Z."/>
            <person name="Liu Y."/>
            <person name="Xu W."/>
            <person name="Pan J."/>
            <person name="Luo Z.H."/>
            <person name="Li M."/>
        </authorList>
    </citation>
    <scope>NUCLEOTIDE SEQUENCE [LARGE SCALE GENOMIC DNA]</scope>
    <source>
        <strain evidence="1">SpSt-81</strain>
    </source>
</reference>
<sequence>MENKKISVKEFLDVIKGSPIIAAVREEERLPQALQSKSKVLFLLKTNVLTLPNIVQEIKAHNKLVFIHLDLLEGLAQDKYALRYLGDVVGIDGVITTRSNLIQQAKAEDLIAIQRFFVLDSSALATGVKIMQTAEPDLVEILPGIIFIHLGEELKSQIPYPLIAGGLIRTPEEAKEILAAGATAISTTSFTLWNL</sequence>
<gene>
    <name evidence="1" type="ORF">ENW00_07880</name>
</gene>
<comment type="caution">
    <text evidence="1">The sequence shown here is derived from an EMBL/GenBank/DDBJ whole genome shotgun (WGS) entry which is preliminary data.</text>
</comment>
<dbReference type="SUPFAM" id="SSF110391">
    <property type="entry name" value="GlpP-like"/>
    <property type="match status" value="1"/>
</dbReference>
<name>A0A7C3RXA4_DICTH</name>
<dbReference type="PANTHER" id="PTHR35787:SF1">
    <property type="entry name" value="GLYCEROL UPTAKE OPERON ANTITERMINATOR REGULATORY PROTEIN"/>
    <property type="match status" value="1"/>
</dbReference>
<dbReference type="Gene3D" id="3.20.20.70">
    <property type="entry name" value="Aldolase class I"/>
    <property type="match status" value="1"/>
</dbReference>
<organism evidence="1">
    <name type="scientific">Dictyoglomus thermophilum</name>
    <dbReference type="NCBI Taxonomy" id="14"/>
    <lineage>
        <taxon>Bacteria</taxon>
        <taxon>Pseudomonadati</taxon>
        <taxon>Dictyoglomota</taxon>
        <taxon>Dictyoglomia</taxon>
        <taxon>Dictyoglomales</taxon>
        <taxon>Dictyoglomaceae</taxon>
        <taxon>Dictyoglomus</taxon>
    </lineage>
</organism>
<dbReference type="AlphaFoldDB" id="A0A7C3RXA4"/>
<protein>
    <submittedName>
        <fullName evidence="1">Glycerol-3-phosphate responsive antiterminator</fullName>
    </submittedName>
</protein>
<evidence type="ECO:0000313" key="1">
    <source>
        <dbReference type="EMBL" id="HFX14045.1"/>
    </source>
</evidence>
<dbReference type="InterPro" id="IPR013785">
    <property type="entry name" value="Aldolase_TIM"/>
</dbReference>
<dbReference type="PANTHER" id="PTHR35787">
    <property type="entry name" value="GLYCEROL UPTAKE OPERON ANTITERMINATOR REGULATORY PROTEIN"/>
    <property type="match status" value="1"/>
</dbReference>
<dbReference type="EMBL" id="DTIN01000033">
    <property type="protein sequence ID" value="HFX14045.1"/>
    <property type="molecule type" value="Genomic_DNA"/>
</dbReference>
<dbReference type="Pfam" id="PF04309">
    <property type="entry name" value="G3P_antiterm"/>
    <property type="match status" value="1"/>
</dbReference>
<proteinExistence type="predicted"/>
<dbReference type="PIRSF" id="PIRSF016897">
    <property type="entry name" value="GlpP"/>
    <property type="match status" value="1"/>
</dbReference>
<dbReference type="GO" id="GO:0006355">
    <property type="term" value="P:regulation of DNA-templated transcription"/>
    <property type="evidence" value="ECO:0007669"/>
    <property type="project" value="InterPro"/>
</dbReference>
<accession>A0A7C3RXA4</accession>